<evidence type="ECO:0000313" key="1">
    <source>
        <dbReference type="EMBL" id="ETN70483.1"/>
    </source>
</evidence>
<evidence type="ECO:0000313" key="2">
    <source>
        <dbReference type="Proteomes" id="UP000053676"/>
    </source>
</evidence>
<name>W2SLR0_NECAM</name>
<dbReference type="AlphaFoldDB" id="W2SLR0"/>
<dbReference type="Proteomes" id="UP000053676">
    <property type="component" value="Unassembled WGS sequence"/>
</dbReference>
<accession>W2SLR0</accession>
<reference evidence="2" key="1">
    <citation type="journal article" date="2014" name="Nat. Genet.">
        <title>Genome of the human hookworm Necator americanus.</title>
        <authorList>
            <person name="Tang Y.T."/>
            <person name="Gao X."/>
            <person name="Rosa B.A."/>
            <person name="Abubucker S."/>
            <person name="Hallsworth-Pepin K."/>
            <person name="Martin J."/>
            <person name="Tyagi R."/>
            <person name="Heizer E."/>
            <person name="Zhang X."/>
            <person name="Bhonagiri-Palsikar V."/>
            <person name="Minx P."/>
            <person name="Warren W.C."/>
            <person name="Wang Q."/>
            <person name="Zhan B."/>
            <person name="Hotez P.J."/>
            <person name="Sternberg P.W."/>
            <person name="Dougall A."/>
            <person name="Gaze S.T."/>
            <person name="Mulvenna J."/>
            <person name="Sotillo J."/>
            <person name="Ranganathan S."/>
            <person name="Rabelo E.M."/>
            <person name="Wilson R.K."/>
            <person name="Felgner P.L."/>
            <person name="Bethony J."/>
            <person name="Hawdon J.M."/>
            <person name="Gasser R.B."/>
            <person name="Loukas A."/>
            <person name="Mitreva M."/>
        </authorList>
    </citation>
    <scope>NUCLEOTIDE SEQUENCE [LARGE SCALE GENOMIC DNA]</scope>
</reference>
<sequence length="61" mass="6903">MDEDEKLAAAKTMALMNNFHAWWGAKKEIVIEKGCVGLGRYRVSEKIHLFPEREPKSGTAL</sequence>
<organism evidence="1 2">
    <name type="scientific">Necator americanus</name>
    <name type="common">Human hookworm</name>
    <dbReference type="NCBI Taxonomy" id="51031"/>
    <lineage>
        <taxon>Eukaryota</taxon>
        <taxon>Metazoa</taxon>
        <taxon>Ecdysozoa</taxon>
        <taxon>Nematoda</taxon>
        <taxon>Chromadorea</taxon>
        <taxon>Rhabditida</taxon>
        <taxon>Rhabditina</taxon>
        <taxon>Rhabditomorpha</taxon>
        <taxon>Strongyloidea</taxon>
        <taxon>Ancylostomatidae</taxon>
        <taxon>Bunostominae</taxon>
        <taxon>Necator</taxon>
    </lineage>
</organism>
<dbReference type="EMBL" id="KI668947">
    <property type="protein sequence ID" value="ETN70483.1"/>
    <property type="molecule type" value="Genomic_DNA"/>
</dbReference>
<protein>
    <submittedName>
        <fullName evidence="1">Uncharacterized protein</fullName>
    </submittedName>
</protein>
<dbReference type="KEGG" id="nai:NECAME_04906"/>
<keyword evidence="2" id="KW-1185">Reference proteome</keyword>
<proteinExistence type="predicted"/>
<gene>
    <name evidence="1" type="ORF">NECAME_04906</name>
</gene>